<comment type="caution">
    <text evidence="1">The sequence shown here is derived from an EMBL/GenBank/DDBJ whole genome shotgun (WGS) entry which is preliminary data.</text>
</comment>
<evidence type="ECO:0000313" key="2">
    <source>
        <dbReference type="Proteomes" id="UP001480955"/>
    </source>
</evidence>
<keyword evidence="2" id="KW-1185">Reference proteome</keyword>
<name>A0ABV1QKU3_9HYPH</name>
<evidence type="ECO:0008006" key="3">
    <source>
        <dbReference type="Google" id="ProtNLM"/>
    </source>
</evidence>
<dbReference type="Proteomes" id="UP001480955">
    <property type="component" value="Unassembled WGS sequence"/>
</dbReference>
<sequence length="144" mass="15881">MESYAWRALSGGAHKVIFRIALEHMLHGGSRNGDLPVPWSDFEAYGVGSASVLPALEEAIAVGLIERTDPGHRAWGGFKGRAARYRLSWLPTHDGQHPLKEWQRFASLVEARKVANAARKAVTSSRDQLDVATISERPRRKLAG</sequence>
<accession>A0ABV1QKU3</accession>
<organism evidence="1 2">
    <name type="scientific">Methylorubrum podarium</name>
    <dbReference type="NCBI Taxonomy" id="200476"/>
    <lineage>
        <taxon>Bacteria</taxon>
        <taxon>Pseudomonadati</taxon>
        <taxon>Pseudomonadota</taxon>
        <taxon>Alphaproteobacteria</taxon>
        <taxon>Hyphomicrobiales</taxon>
        <taxon>Methylobacteriaceae</taxon>
        <taxon>Methylorubrum</taxon>
    </lineage>
</organism>
<evidence type="ECO:0000313" key="1">
    <source>
        <dbReference type="EMBL" id="MER2250005.1"/>
    </source>
</evidence>
<dbReference type="RefSeq" id="WP_350393812.1">
    <property type="nucleotide sequence ID" value="NZ_JBELQE010000051.1"/>
</dbReference>
<reference evidence="1 2" key="1">
    <citation type="submission" date="2024-06" db="EMBL/GenBank/DDBJ databases">
        <authorList>
            <person name="Campbell A.G."/>
        </authorList>
    </citation>
    <scope>NUCLEOTIDE SEQUENCE [LARGE SCALE GENOMIC DNA]</scope>
    <source>
        <strain evidence="1 2">EM12</strain>
    </source>
</reference>
<proteinExistence type="predicted"/>
<gene>
    <name evidence="1" type="ORF">ABS772_08775</name>
</gene>
<protein>
    <recommendedName>
        <fullName evidence="3">Helix-turn-helix domain-containing protein</fullName>
    </recommendedName>
</protein>
<dbReference type="EMBL" id="JBELQE010000051">
    <property type="protein sequence ID" value="MER2250005.1"/>
    <property type="molecule type" value="Genomic_DNA"/>
</dbReference>